<organism evidence="2 3">
    <name type="scientific">Saitoella complicata (strain BCRC 22490 / CBS 7301 / JCM 7358 / NBRC 10748 / NRRL Y-17804)</name>
    <dbReference type="NCBI Taxonomy" id="698492"/>
    <lineage>
        <taxon>Eukaryota</taxon>
        <taxon>Fungi</taxon>
        <taxon>Dikarya</taxon>
        <taxon>Ascomycota</taxon>
        <taxon>Taphrinomycotina</taxon>
        <taxon>Taphrinomycotina incertae sedis</taxon>
        <taxon>Saitoella</taxon>
    </lineage>
</organism>
<dbReference type="AlphaFoldDB" id="A0A0E9NEA0"/>
<dbReference type="PANTHER" id="PTHR13748:SF62">
    <property type="entry name" value="COBW DOMAIN-CONTAINING PROTEIN"/>
    <property type="match status" value="1"/>
</dbReference>
<dbReference type="OMA" id="QEEFFPV"/>
<sequence>MSVEQKRTPVNVFTGFLGSGKTTVILSLLKHLPKDYKICIVKNEFGDVKVDSELARNSNVTGVQEMLNGCMCCVLVGQMKNAILELRDQYNPDRIVIETSGSAFPATIAWQIRELKDQGIYLDSIVTVIDCVNFRGYEDTSPTAAMQAKYTDLILMNKHETVSERDYDTVLDHVYDLNPDTAKIKTFEEGRVGCSVPPDLVFGLDSKLFQLTEKHLLATPEESRHHHDNEVDIIQVFAPRQASPTLTHDSLSTFLTSLPKDDFYRVKGMLRLPSIPSDVCEASPINTYILNYAFGRWEFTPLENEPLEGGDQDVRLTAMLARGSARMGSWADKLGAAFGGEAKGVHVHKHY</sequence>
<dbReference type="SUPFAM" id="SSF52540">
    <property type="entry name" value="P-loop containing nucleoside triphosphate hydrolases"/>
    <property type="match status" value="1"/>
</dbReference>
<reference evidence="2 3" key="2">
    <citation type="journal article" date="2014" name="J. Gen. Appl. Microbiol.">
        <title>The early diverging ascomycetous budding yeast Saitoella complicata has three histone deacetylases belonging to the Clr6, Hos2, and Rpd3 lineages.</title>
        <authorList>
            <person name="Nishida H."/>
            <person name="Matsumoto T."/>
            <person name="Kondo S."/>
            <person name="Hamamoto M."/>
            <person name="Yoshikawa H."/>
        </authorList>
    </citation>
    <scope>NUCLEOTIDE SEQUENCE [LARGE SCALE GENOMIC DNA]</scope>
    <source>
        <strain evidence="2 3">NRRL Y-17804</strain>
    </source>
</reference>
<name>A0A0E9NEA0_SAICN</name>
<evidence type="ECO:0000259" key="1">
    <source>
        <dbReference type="Pfam" id="PF02492"/>
    </source>
</evidence>
<dbReference type="STRING" id="698492.A0A0E9NEA0"/>
<proteinExistence type="predicted"/>
<dbReference type="PANTHER" id="PTHR13748">
    <property type="entry name" value="COBW-RELATED"/>
    <property type="match status" value="1"/>
</dbReference>
<accession>A0A0E9NEA0</accession>
<dbReference type="InterPro" id="IPR003495">
    <property type="entry name" value="CobW/HypB/UreG_nucleotide-bd"/>
</dbReference>
<comment type="caution">
    <text evidence="2">The sequence shown here is derived from an EMBL/GenBank/DDBJ whole genome shotgun (WGS) entry which is preliminary data.</text>
</comment>
<reference evidence="2 3" key="3">
    <citation type="journal article" date="2015" name="Genome Announc.">
        <title>Draft Genome Sequence of the Archiascomycetous Yeast Saitoella complicata.</title>
        <authorList>
            <person name="Yamauchi K."/>
            <person name="Kondo S."/>
            <person name="Hamamoto M."/>
            <person name="Takahashi Y."/>
            <person name="Ogura Y."/>
            <person name="Hayashi T."/>
            <person name="Nishida H."/>
        </authorList>
    </citation>
    <scope>NUCLEOTIDE SEQUENCE [LARGE SCALE GENOMIC DNA]</scope>
    <source>
        <strain evidence="2 3">NRRL Y-17804</strain>
    </source>
</reference>
<dbReference type="CDD" id="cd03112">
    <property type="entry name" value="CobW-like"/>
    <property type="match status" value="1"/>
</dbReference>
<feature type="domain" description="CobW/HypB/UreG nucleotide-binding" evidence="1">
    <location>
        <begin position="9"/>
        <end position="180"/>
    </location>
</feature>
<evidence type="ECO:0000313" key="2">
    <source>
        <dbReference type="EMBL" id="GAO48174.1"/>
    </source>
</evidence>
<protein>
    <recommendedName>
        <fullName evidence="1">CobW/HypB/UreG nucleotide-binding domain-containing protein</fullName>
    </recommendedName>
</protein>
<gene>
    <name evidence="2" type="ORF">G7K_2354-t1</name>
</gene>
<dbReference type="Pfam" id="PF02492">
    <property type="entry name" value="cobW"/>
    <property type="match status" value="1"/>
</dbReference>
<dbReference type="Proteomes" id="UP000033140">
    <property type="component" value="Unassembled WGS sequence"/>
</dbReference>
<keyword evidence="3" id="KW-1185">Reference proteome</keyword>
<dbReference type="RefSeq" id="XP_019022579.1">
    <property type="nucleotide sequence ID" value="XM_019171995.1"/>
</dbReference>
<dbReference type="OrthoDB" id="259708at2759"/>
<dbReference type="GO" id="GO:0005737">
    <property type="term" value="C:cytoplasm"/>
    <property type="evidence" value="ECO:0007669"/>
    <property type="project" value="TreeGrafter"/>
</dbReference>
<dbReference type="InterPro" id="IPR051316">
    <property type="entry name" value="Zinc-reg_GTPase_activator"/>
</dbReference>
<dbReference type="InterPro" id="IPR027417">
    <property type="entry name" value="P-loop_NTPase"/>
</dbReference>
<dbReference type="EMBL" id="BACD03000013">
    <property type="protein sequence ID" value="GAO48174.1"/>
    <property type="molecule type" value="Genomic_DNA"/>
</dbReference>
<evidence type="ECO:0000313" key="3">
    <source>
        <dbReference type="Proteomes" id="UP000033140"/>
    </source>
</evidence>
<dbReference type="Gene3D" id="3.40.50.300">
    <property type="entry name" value="P-loop containing nucleotide triphosphate hydrolases"/>
    <property type="match status" value="1"/>
</dbReference>
<reference evidence="2 3" key="1">
    <citation type="journal article" date="2011" name="J. Gen. Appl. Microbiol.">
        <title>Draft genome sequencing of the enigmatic yeast Saitoella complicata.</title>
        <authorList>
            <person name="Nishida H."/>
            <person name="Hamamoto M."/>
            <person name="Sugiyama J."/>
        </authorList>
    </citation>
    <scope>NUCLEOTIDE SEQUENCE [LARGE SCALE GENOMIC DNA]</scope>
    <source>
        <strain evidence="2 3">NRRL Y-17804</strain>
    </source>
</reference>